<dbReference type="Proteomes" id="UP001589813">
    <property type="component" value="Unassembled WGS sequence"/>
</dbReference>
<dbReference type="Gene3D" id="3.10.129.10">
    <property type="entry name" value="Hotdog Thioesterase"/>
    <property type="match status" value="1"/>
</dbReference>
<reference evidence="2 3" key="1">
    <citation type="submission" date="2024-09" db="EMBL/GenBank/DDBJ databases">
        <authorList>
            <person name="Sun Q."/>
            <person name="Mori K."/>
        </authorList>
    </citation>
    <scope>NUCLEOTIDE SEQUENCE [LARGE SCALE GENOMIC DNA]</scope>
    <source>
        <strain evidence="2 3">KCTC 23315</strain>
    </source>
</reference>
<evidence type="ECO:0000259" key="1">
    <source>
        <dbReference type="Pfam" id="PF01575"/>
    </source>
</evidence>
<keyword evidence="3" id="KW-1185">Reference proteome</keyword>
<dbReference type="RefSeq" id="WP_377245116.1">
    <property type="nucleotide sequence ID" value="NZ_JBHLXP010000003.1"/>
</dbReference>
<sequence length="292" mass="33045">MQENTVRLQPLQGPLWPLLCRAGFSLLRPQRDFGANRLQFRHQLPAPAAAAISAYQQHFAFAPEAVPLCFYYPLLQRAQLASMLQCQGLRVAGLIHTDNYLEALQAQPPQMLCGNGPVRIDTALHTENNEKGLYLRVEQQLWQQGQQVLRASSGYLLKKNPRSAAPAVITAAVPEEQHHRVQAQIQTQPDAARRYARLSGDFNPIHLWHWSARLFGQRQPILHGMASAALLCQALPQPLQSLTLRFRKPVYPGSLLQLCQISDVLHHLYDGQRLCLEAELRYWPDAHAFDIH</sequence>
<dbReference type="PANTHER" id="PTHR43841">
    <property type="entry name" value="3-HYDROXYACYL-THIOESTER DEHYDRATASE HTDX-RELATED"/>
    <property type="match status" value="1"/>
</dbReference>
<dbReference type="Pfam" id="PF01575">
    <property type="entry name" value="MaoC_dehydratas"/>
    <property type="match status" value="1"/>
</dbReference>
<dbReference type="SUPFAM" id="SSF54637">
    <property type="entry name" value="Thioesterase/thiol ester dehydrase-isomerase"/>
    <property type="match status" value="1"/>
</dbReference>
<evidence type="ECO:0000313" key="3">
    <source>
        <dbReference type="Proteomes" id="UP001589813"/>
    </source>
</evidence>
<dbReference type="InterPro" id="IPR002539">
    <property type="entry name" value="MaoC-like_dom"/>
</dbReference>
<evidence type="ECO:0000313" key="2">
    <source>
        <dbReference type="EMBL" id="MFC0049386.1"/>
    </source>
</evidence>
<proteinExistence type="predicted"/>
<comment type="caution">
    <text evidence="2">The sequence shown here is derived from an EMBL/GenBank/DDBJ whole genome shotgun (WGS) entry which is preliminary data.</text>
</comment>
<dbReference type="PANTHER" id="PTHR43841:SF3">
    <property type="entry name" value="(3R)-HYDROXYACYL-ACP DEHYDRATASE SUBUNIT HADB"/>
    <property type="match status" value="1"/>
</dbReference>
<name>A0ABV6BES8_9GAMM</name>
<accession>A0ABV6BES8</accession>
<gene>
    <name evidence="2" type="ORF">ACFFJP_13905</name>
</gene>
<protein>
    <submittedName>
        <fullName evidence="2">MaoC/PaaZ C-terminal domain-containing protein</fullName>
    </submittedName>
</protein>
<dbReference type="InterPro" id="IPR029069">
    <property type="entry name" value="HotDog_dom_sf"/>
</dbReference>
<organism evidence="2 3">
    <name type="scientific">Rheinheimera tilapiae</name>
    <dbReference type="NCBI Taxonomy" id="875043"/>
    <lineage>
        <taxon>Bacteria</taxon>
        <taxon>Pseudomonadati</taxon>
        <taxon>Pseudomonadota</taxon>
        <taxon>Gammaproteobacteria</taxon>
        <taxon>Chromatiales</taxon>
        <taxon>Chromatiaceae</taxon>
        <taxon>Rheinheimera</taxon>
    </lineage>
</organism>
<dbReference type="EMBL" id="JBHLXP010000003">
    <property type="protein sequence ID" value="MFC0049386.1"/>
    <property type="molecule type" value="Genomic_DNA"/>
</dbReference>
<feature type="domain" description="MaoC-like" evidence="1">
    <location>
        <begin position="176"/>
        <end position="257"/>
    </location>
</feature>